<dbReference type="Proteomes" id="UP000241061">
    <property type="component" value="Segment"/>
</dbReference>
<dbReference type="KEGG" id="vg:54987079"/>
<protein>
    <submittedName>
        <fullName evidence="2">Uncharacterized protein</fullName>
    </submittedName>
</protein>
<sequence length="65" mass="7068">MNYFFYTFVVILLIRFLVGITSIGKGDKPIEGSTFIKHGSGVVFKSVIDSILLFGSMGFFAGANV</sequence>
<keyword evidence="1" id="KW-0472">Membrane</keyword>
<evidence type="ECO:0000313" key="3">
    <source>
        <dbReference type="Proteomes" id="UP000241061"/>
    </source>
</evidence>
<feature type="transmembrane region" description="Helical" evidence="1">
    <location>
        <begin position="43"/>
        <end position="63"/>
    </location>
</feature>
<proteinExistence type="predicted"/>
<keyword evidence="1" id="KW-1133">Transmembrane helix</keyword>
<accession>A0A2H5BMY4</accession>
<keyword evidence="1" id="KW-0812">Transmembrane</keyword>
<evidence type="ECO:0000256" key="1">
    <source>
        <dbReference type="SAM" id="Phobius"/>
    </source>
</evidence>
<dbReference type="EMBL" id="MG545917">
    <property type="protein sequence ID" value="AUG87690.1"/>
    <property type="molecule type" value="Genomic_DNA"/>
</dbReference>
<dbReference type="RefSeq" id="YP_009796688.1">
    <property type="nucleotide sequence ID" value="NC_047903.1"/>
</dbReference>
<reference evidence="2 3" key="1">
    <citation type="submission" date="2017-11" db="EMBL/GenBank/DDBJ databases">
        <authorList>
            <person name="Han C.G."/>
        </authorList>
    </citation>
    <scope>NUCLEOTIDE SEQUENCE [LARGE SCALE GENOMIC DNA]</scope>
</reference>
<keyword evidence="3" id="KW-1185">Reference proteome</keyword>
<name>A0A2H5BMY4_9CAUD</name>
<feature type="transmembrane region" description="Helical" evidence="1">
    <location>
        <begin position="6"/>
        <end position="23"/>
    </location>
</feature>
<dbReference type="GeneID" id="54987079"/>
<evidence type="ECO:0000313" key="2">
    <source>
        <dbReference type="EMBL" id="AUG87690.1"/>
    </source>
</evidence>
<organism evidence="2 3">
    <name type="scientific">Vibrio phage VEN</name>
    <dbReference type="NCBI Taxonomy" id="2059879"/>
    <lineage>
        <taxon>Viruses</taxon>
        <taxon>Duplodnaviria</taxon>
        <taxon>Heunggongvirae</taxon>
        <taxon>Uroviricota</taxon>
        <taxon>Caudoviricetes</taxon>
        <taxon>Autographivirales</taxon>
        <taxon>Autosignataviridae</taxon>
        <taxon>Colwellvirinae</taxon>
        <taxon>Trungvirus</taxon>
        <taxon>Trungvirus VEN</taxon>
    </lineage>
</organism>